<protein>
    <recommendedName>
        <fullName evidence="9">G-protein coupled receptors family 2 profile 2 domain-containing protein</fullName>
    </recommendedName>
</protein>
<dbReference type="OrthoDB" id="48865at2759"/>
<feature type="region of interest" description="Disordered" evidence="5">
    <location>
        <begin position="1"/>
        <end position="27"/>
    </location>
</feature>
<sequence>MVDYSPTQKAMPKEARPRLPSSASRDEHQTPTYNISLAIYYLLVIVKGWKEKRIAKVEKYLHALPILPGLGTGLAGLFLKLYNGAGWICWIAPGLPNHPDRHDPSYGVYRLAFLYAVAWFIICFLAMAMLTIYVSVLNQEKKLDKYLSTSMSKKKRTNSIKIRNQAFLYVGCMYMTWLFGSVFRMMQFAGKKPPPAIIVLFVLFFPLQGFFNMLGEILLASFTKIDFIELTRGHKVASRLRMSNPFKSFRRGNKDELKSSKVASAVTNSTIGNSTTEEAVAERPMTEAAISNVSWCAPEGLLEEAPEEAPREGHTDSPGKFEKDLELVVEGMEKDAIDELVEISRA</sequence>
<keyword evidence="8" id="KW-1185">Reference proteome</keyword>
<evidence type="ECO:0000313" key="7">
    <source>
        <dbReference type="EMBL" id="EJK55528.1"/>
    </source>
</evidence>
<dbReference type="PANTHER" id="PTHR23112">
    <property type="entry name" value="G PROTEIN-COUPLED RECEPTOR 157-RELATED"/>
    <property type="match status" value="1"/>
</dbReference>
<accession>K0RP20</accession>
<dbReference type="EMBL" id="AGNL01033830">
    <property type="protein sequence ID" value="EJK55528.1"/>
    <property type="molecule type" value="Genomic_DNA"/>
</dbReference>
<dbReference type="Gene3D" id="1.20.1070.10">
    <property type="entry name" value="Rhodopsin 7-helix transmembrane proteins"/>
    <property type="match status" value="1"/>
</dbReference>
<keyword evidence="4 6" id="KW-0472">Membrane</keyword>
<feature type="transmembrane region" description="Helical" evidence="6">
    <location>
        <begin position="113"/>
        <end position="136"/>
    </location>
</feature>
<dbReference type="Proteomes" id="UP000266841">
    <property type="component" value="Unassembled WGS sequence"/>
</dbReference>
<evidence type="ECO:0000256" key="1">
    <source>
        <dbReference type="ARBA" id="ARBA00004141"/>
    </source>
</evidence>
<proteinExistence type="predicted"/>
<evidence type="ECO:0000313" key="8">
    <source>
        <dbReference type="Proteomes" id="UP000266841"/>
    </source>
</evidence>
<evidence type="ECO:0000256" key="4">
    <source>
        <dbReference type="ARBA" id="ARBA00023136"/>
    </source>
</evidence>
<feature type="region of interest" description="Disordered" evidence="5">
    <location>
        <begin position="301"/>
        <end position="320"/>
    </location>
</feature>
<evidence type="ECO:0000256" key="6">
    <source>
        <dbReference type="SAM" id="Phobius"/>
    </source>
</evidence>
<gene>
    <name evidence="7" type="ORF">THAOC_24732</name>
</gene>
<feature type="compositionally biased region" description="Basic and acidic residues" evidence="5">
    <location>
        <begin position="308"/>
        <end position="320"/>
    </location>
</feature>
<reference evidence="7 8" key="1">
    <citation type="journal article" date="2012" name="Genome Biol.">
        <title>Genome and low-iron response of an oceanic diatom adapted to chronic iron limitation.</title>
        <authorList>
            <person name="Lommer M."/>
            <person name="Specht M."/>
            <person name="Roy A.S."/>
            <person name="Kraemer L."/>
            <person name="Andreson R."/>
            <person name="Gutowska M.A."/>
            <person name="Wolf J."/>
            <person name="Bergner S.V."/>
            <person name="Schilhabel M.B."/>
            <person name="Klostermeier U.C."/>
            <person name="Beiko R.G."/>
            <person name="Rosenstiel P."/>
            <person name="Hippler M."/>
            <person name="Laroche J."/>
        </authorList>
    </citation>
    <scope>NUCLEOTIDE SEQUENCE [LARGE SCALE GENOMIC DNA]</scope>
    <source>
        <strain evidence="7 8">CCMP1005</strain>
    </source>
</reference>
<dbReference type="GO" id="GO:0007189">
    <property type="term" value="P:adenylate cyclase-activating G protein-coupled receptor signaling pathway"/>
    <property type="evidence" value="ECO:0007669"/>
    <property type="project" value="TreeGrafter"/>
</dbReference>
<feature type="transmembrane region" description="Helical" evidence="6">
    <location>
        <begin position="197"/>
        <end position="222"/>
    </location>
</feature>
<comment type="caution">
    <text evidence="7">The sequence shown here is derived from an EMBL/GenBank/DDBJ whole genome shotgun (WGS) entry which is preliminary data.</text>
</comment>
<comment type="subcellular location">
    <subcellularLocation>
        <location evidence="1">Membrane</location>
        <topology evidence="1">Multi-pass membrane protein</topology>
    </subcellularLocation>
</comment>
<organism evidence="7 8">
    <name type="scientific">Thalassiosira oceanica</name>
    <name type="common">Marine diatom</name>
    <dbReference type="NCBI Taxonomy" id="159749"/>
    <lineage>
        <taxon>Eukaryota</taxon>
        <taxon>Sar</taxon>
        <taxon>Stramenopiles</taxon>
        <taxon>Ochrophyta</taxon>
        <taxon>Bacillariophyta</taxon>
        <taxon>Coscinodiscophyceae</taxon>
        <taxon>Thalassiosirophycidae</taxon>
        <taxon>Thalassiosirales</taxon>
        <taxon>Thalassiosiraceae</taxon>
        <taxon>Thalassiosira</taxon>
    </lineage>
</organism>
<evidence type="ECO:0000256" key="2">
    <source>
        <dbReference type="ARBA" id="ARBA00022692"/>
    </source>
</evidence>
<dbReference type="AlphaFoldDB" id="K0RP20"/>
<evidence type="ECO:0000256" key="3">
    <source>
        <dbReference type="ARBA" id="ARBA00022989"/>
    </source>
</evidence>
<dbReference type="GO" id="GO:0005886">
    <property type="term" value="C:plasma membrane"/>
    <property type="evidence" value="ECO:0007669"/>
    <property type="project" value="TreeGrafter"/>
</dbReference>
<evidence type="ECO:0000256" key="5">
    <source>
        <dbReference type="SAM" id="MobiDB-lite"/>
    </source>
</evidence>
<keyword evidence="2 6" id="KW-0812">Transmembrane</keyword>
<name>K0RP20_THAOC</name>
<dbReference type="GO" id="GO:0004930">
    <property type="term" value="F:G protein-coupled receptor activity"/>
    <property type="evidence" value="ECO:0007669"/>
    <property type="project" value="TreeGrafter"/>
</dbReference>
<evidence type="ECO:0008006" key="9">
    <source>
        <dbReference type="Google" id="ProtNLM"/>
    </source>
</evidence>
<feature type="transmembrane region" description="Helical" evidence="6">
    <location>
        <begin position="166"/>
        <end position="185"/>
    </location>
</feature>
<dbReference type="PANTHER" id="PTHR23112:SF0">
    <property type="entry name" value="TRANSMEMBRANE PROTEIN 116"/>
    <property type="match status" value="1"/>
</dbReference>
<keyword evidence="3 6" id="KW-1133">Transmembrane helix</keyword>